<protein>
    <submittedName>
        <fullName evidence="2">Uncharacterized protein</fullName>
    </submittedName>
</protein>
<feature type="region of interest" description="Disordered" evidence="1">
    <location>
        <begin position="1"/>
        <end position="55"/>
    </location>
</feature>
<sequence>MFNNNTGGGIFNNTQNQNQTGGGIFNNQNNNNNLNQNQNMFNNQGGMGMNQNQQNQNQNQNMNIFNKMVPGQQQNMYNNNINNNQGGIFQQGQQQQGGLFGGIGIQNNNNMQNAQDLSQKHADHSLAYFKIASDGLHKQIQDIFGQQSYVPSKNRFSLRKGASYQTLYQVSATNNLGNKKLNQIIKSAKDGNGADSQINQYKRVLALIQKENLSIESMQQNIRENGQERVRLVDQACREIRHYKQIYVMYQDNFNKIGLLQKDHRINILAMKDSIQRLPNPFIVKIFNDQFHNRIRFMENQLEEIFLLIDSELNSRKENNSNLVEEEGDDIQNLEDEISGQDMIRCIQQLLDYLKILSGNSLDLHNKIEAKTDQLGIFRTIHTNNSRNMLLKNQKVSQELFSLFKECELTINHLRQQIQRHKMNLNTNIKDVRKIGL</sequence>
<feature type="compositionally biased region" description="Low complexity" evidence="1">
    <location>
        <begin position="11"/>
        <end position="55"/>
    </location>
</feature>
<gene>
    <name evidence="2" type="ORF">PPERSA_07623</name>
</gene>
<evidence type="ECO:0000256" key="1">
    <source>
        <dbReference type="SAM" id="MobiDB-lite"/>
    </source>
</evidence>
<keyword evidence="3" id="KW-1185">Reference proteome</keyword>
<dbReference type="EMBL" id="LDAU01000159">
    <property type="protein sequence ID" value="KRX01978.1"/>
    <property type="molecule type" value="Genomic_DNA"/>
</dbReference>
<name>A0A0V0QIP8_PSEPJ</name>
<dbReference type="InParanoid" id="A0A0V0QIP8"/>
<evidence type="ECO:0000313" key="3">
    <source>
        <dbReference type="Proteomes" id="UP000054937"/>
    </source>
</evidence>
<feature type="compositionally biased region" description="Gly residues" evidence="1">
    <location>
        <begin position="1"/>
        <end position="10"/>
    </location>
</feature>
<organism evidence="2 3">
    <name type="scientific">Pseudocohnilembus persalinus</name>
    <name type="common">Ciliate</name>
    <dbReference type="NCBI Taxonomy" id="266149"/>
    <lineage>
        <taxon>Eukaryota</taxon>
        <taxon>Sar</taxon>
        <taxon>Alveolata</taxon>
        <taxon>Ciliophora</taxon>
        <taxon>Intramacronucleata</taxon>
        <taxon>Oligohymenophorea</taxon>
        <taxon>Scuticociliatia</taxon>
        <taxon>Philasterida</taxon>
        <taxon>Pseudocohnilembidae</taxon>
        <taxon>Pseudocohnilembus</taxon>
    </lineage>
</organism>
<dbReference type="Proteomes" id="UP000054937">
    <property type="component" value="Unassembled WGS sequence"/>
</dbReference>
<proteinExistence type="predicted"/>
<reference evidence="2 3" key="1">
    <citation type="journal article" date="2015" name="Sci. Rep.">
        <title>Genome of the facultative scuticociliatosis pathogen Pseudocohnilembus persalinus provides insight into its virulence through horizontal gene transfer.</title>
        <authorList>
            <person name="Xiong J."/>
            <person name="Wang G."/>
            <person name="Cheng J."/>
            <person name="Tian M."/>
            <person name="Pan X."/>
            <person name="Warren A."/>
            <person name="Jiang C."/>
            <person name="Yuan D."/>
            <person name="Miao W."/>
        </authorList>
    </citation>
    <scope>NUCLEOTIDE SEQUENCE [LARGE SCALE GENOMIC DNA]</scope>
    <source>
        <strain evidence="2">36N120E</strain>
    </source>
</reference>
<accession>A0A0V0QIP8</accession>
<comment type="caution">
    <text evidence="2">The sequence shown here is derived from an EMBL/GenBank/DDBJ whole genome shotgun (WGS) entry which is preliminary data.</text>
</comment>
<dbReference type="AlphaFoldDB" id="A0A0V0QIP8"/>
<evidence type="ECO:0000313" key="2">
    <source>
        <dbReference type="EMBL" id="KRX01978.1"/>
    </source>
</evidence>